<accession>A0A1S2NB93</accession>
<dbReference type="PANTHER" id="PTHR45458:SF1">
    <property type="entry name" value="SHORT CHAIN DEHYDROGENASE"/>
    <property type="match status" value="1"/>
</dbReference>
<dbReference type="InterPro" id="IPR036291">
    <property type="entry name" value="NAD(P)-bd_dom_sf"/>
</dbReference>
<dbReference type="CDD" id="cd05325">
    <property type="entry name" value="carb_red_sniffer_like_SDR_c"/>
    <property type="match status" value="1"/>
</dbReference>
<dbReference type="Proteomes" id="UP000180246">
    <property type="component" value="Unassembled WGS sequence"/>
</dbReference>
<dbReference type="InterPro" id="IPR052184">
    <property type="entry name" value="SDR_enzymes"/>
</dbReference>
<dbReference type="EMBL" id="JRYB01000001">
    <property type="protein sequence ID" value="OIJ42113.1"/>
    <property type="molecule type" value="Genomic_DNA"/>
</dbReference>
<sequence length="222" mass="23522">MPTALIIGASRGIGHEMVRQYRLEGWRVIATARKQEDCDELVHMGAVAHQLDVTSAESIAALGWRLDDEKIDSAWLVAGVYGPDHGSFPTGPEFDAVMHTNVLAAMRLIPIIGPLLADTRGKLAVVSSRMGSIGERTGTEGTLYRASKAALNSVLKDASITYGAQGVTCVAFHPGWVQTDMGGSSASLTPEHSVRDLRATLAKVDASANGSFLNHDGAAIAW</sequence>
<dbReference type="PANTHER" id="PTHR45458">
    <property type="entry name" value="SHORT-CHAIN DEHYDROGENASE/REDUCTASE SDR"/>
    <property type="match status" value="1"/>
</dbReference>
<name>A0A1S2NB93_9BURK</name>
<dbReference type="PRINTS" id="PR00081">
    <property type="entry name" value="GDHRDH"/>
</dbReference>
<dbReference type="AlphaFoldDB" id="A0A1S2NB93"/>
<dbReference type="NCBIfam" id="NF005403">
    <property type="entry name" value="PRK06953.1"/>
    <property type="match status" value="1"/>
</dbReference>
<protein>
    <submittedName>
        <fullName evidence="1">Short chain dehydrogenase family protein</fullName>
    </submittedName>
</protein>
<comment type="caution">
    <text evidence="1">The sequence shown here is derived from an EMBL/GenBank/DDBJ whole genome shotgun (WGS) entry which is preliminary data.</text>
</comment>
<dbReference type="SUPFAM" id="SSF51735">
    <property type="entry name" value="NAD(P)-binding Rossmann-fold domains"/>
    <property type="match status" value="1"/>
</dbReference>
<organism evidence="1 2">
    <name type="scientific">Massilia timonae</name>
    <dbReference type="NCBI Taxonomy" id="47229"/>
    <lineage>
        <taxon>Bacteria</taxon>
        <taxon>Pseudomonadati</taxon>
        <taxon>Pseudomonadota</taxon>
        <taxon>Betaproteobacteria</taxon>
        <taxon>Burkholderiales</taxon>
        <taxon>Oxalobacteraceae</taxon>
        <taxon>Telluria group</taxon>
        <taxon>Massilia</taxon>
    </lineage>
</organism>
<evidence type="ECO:0000313" key="1">
    <source>
        <dbReference type="EMBL" id="OIJ42113.1"/>
    </source>
</evidence>
<reference evidence="1 2" key="1">
    <citation type="submission" date="2014-10" db="EMBL/GenBank/DDBJ databases">
        <authorList>
            <person name="Seo M.-J."/>
            <person name="Seok Y.J."/>
            <person name="Cha I.-T."/>
        </authorList>
    </citation>
    <scope>NUCLEOTIDE SEQUENCE [LARGE SCALE GENOMIC DNA]</scope>
    <source>
        <strain evidence="1 2">NEU</strain>
    </source>
</reference>
<dbReference type="GO" id="GO:0016616">
    <property type="term" value="F:oxidoreductase activity, acting on the CH-OH group of donors, NAD or NADP as acceptor"/>
    <property type="evidence" value="ECO:0007669"/>
    <property type="project" value="TreeGrafter"/>
</dbReference>
<gene>
    <name evidence="1" type="ORF">LO55_1529</name>
</gene>
<proteinExistence type="predicted"/>
<dbReference type="RefSeq" id="WP_071361024.1">
    <property type="nucleotide sequence ID" value="NZ_CAUQYF010000005.1"/>
</dbReference>
<dbReference type="Gene3D" id="3.40.50.720">
    <property type="entry name" value="NAD(P)-binding Rossmann-like Domain"/>
    <property type="match status" value="1"/>
</dbReference>
<evidence type="ECO:0000313" key="2">
    <source>
        <dbReference type="Proteomes" id="UP000180246"/>
    </source>
</evidence>
<dbReference type="InterPro" id="IPR002347">
    <property type="entry name" value="SDR_fam"/>
</dbReference>
<dbReference type="Pfam" id="PF00106">
    <property type="entry name" value="adh_short"/>
    <property type="match status" value="1"/>
</dbReference>